<name>A0A1H0LKE3_9SPHI</name>
<sequence length="114" mass="13119">MRIDEIIQGQVNAYNERNLTKMMTFFAADVQLFDFAECEPMIKGISAVEKLYKNVFDHSPNLHAEIFNRMVFGNKVIDQERVTTHEGLAATEVVVIYELADGLISKVYFIQEKK</sequence>
<keyword evidence="3" id="KW-1185">Reference proteome</keyword>
<dbReference type="SUPFAM" id="SSF54427">
    <property type="entry name" value="NTF2-like"/>
    <property type="match status" value="1"/>
</dbReference>
<dbReference type="Proteomes" id="UP000183200">
    <property type="component" value="Unassembled WGS sequence"/>
</dbReference>
<feature type="domain" description="SnoaL-like" evidence="1">
    <location>
        <begin position="10"/>
        <end position="106"/>
    </location>
</feature>
<dbReference type="EMBL" id="FNGY01000018">
    <property type="protein sequence ID" value="SDO68451.1"/>
    <property type="molecule type" value="Genomic_DNA"/>
</dbReference>
<dbReference type="OrthoDB" id="9797498at2"/>
<dbReference type="RefSeq" id="WP_074612954.1">
    <property type="nucleotide sequence ID" value="NZ_FNGY01000018.1"/>
</dbReference>
<reference evidence="3" key="1">
    <citation type="submission" date="2016-10" db="EMBL/GenBank/DDBJ databases">
        <authorList>
            <person name="Varghese N."/>
            <person name="Submissions S."/>
        </authorList>
    </citation>
    <scope>NUCLEOTIDE SEQUENCE [LARGE SCALE GENOMIC DNA]</scope>
    <source>
        <strain evidence="3">DSM 19110</strain>
    </source>
</reference>
<dbReference type="InterPro" id="IPR032710">
    <property type="entry name" value="NTF2-like_dom_sf"/>
</dbReference>
<evidence type="ECO:0000313" key="3">
    <source>
        <dbReference type="Proteomes" id="UP000183200"/>
    </source>
</evidence>
<dbReference type="AlphaFoldDB" id="A0A1H0LKE3"/>
<dbReference type="Gene3D" id="3.10.450.50">
    <property type="match status" value="1"/>
</dbReference>
<evidence type="ECO:0000259" key="1">
    <source>
        <dbReference type="Pfam" id="PF12680"/>
    </source>
</evidence>
<dbReference type="Pfam" id="PF12680">
    <property type="entry name" value="SnoaL_2"/>
    <property type="match status" value="1"/>
</dbReference>
<dbReference type="InterPro" id="IPR037401">
    <property type="entry name" value="SnoaL-like"/>
</dbReference>
<protein>
    <recommendedName>
        <fullName evidence="1">SnoaL-like domain-containing protein</fullName>
    </recommendedName>
</protein>
<accession>A0A1H0LKE3</accession>
<gene>
    <name evidence="2" type="ORF">SAMN05421820_11828</name>
</gene>
<organism evidence="2 3">
    <name type="scientific">Pedobacter steynii</name>
    <dbReference type="NCBI Taxonomy" id="430522"/>
    <lineage>
        <taxon>Bacteria</taxon>
        <taxon>Pseudomonadati</taxon>
        <taxon>Bacteroidota</taxon>
        <taxon>Sphingobacteriia</taxon>
        <taxon>Sphingobacteriales</taxon>
        <taxon>Sphingobacteriaceae</taxon>
        <taxon>Pedobacter</taxon>
    </lineage>
</organism>
<proteinExistence type="predicted"/>
<evidence type="ECO:0000313" key="2">
    <source>
        <dbReference type="EMBL" id="SDO68451.1"/>
    </source>
</evidence>